<evidence type="ECO:0000313" key="2">
    <source>
        <dbReference type="EMBL" id="KAI0293318.1"/>
    </source>
</evidence>
<feature type="region of interest" description="Disordered" evidence="1">
    <location>
        <begin position="1"/>
        <end position="26"/>
    </location>
</feature>
<sequence>MSDLYHGSGKREQKIKRLSRGGPGGRWVRGPTTIDTLPDDVLLEILDLYRLNPTTTTHWDLHWKWHTFAHVCHKWRRVIFASPRRLDLQLICKPGTPVRRNLDCWPALPVVIDFRGSTSSGFLRRVLGSDEDNIVAALEHPGRVRGIYLDVTTSLLQKMDAVMQGPFMALTSLLLSSKDRIVPVLSDEFLGGFAPSLLHLSLKGISFPALPKLLLSTSALSSLRLESLPITGYISPEVTVACLSALPNLKTFSIKFLSPTRPNQRSRRLPPRTRVVLPALTKFSFRGVSQYLEDLAVRIDAPLLCQLEITFFNQLIFDIPQLTQFVNRTDRLRSLSRACVYFWFRGLGVSTLIRPMDKGIERWISWLILCKPIDWQVSSMAQIFQQSPPLHSNIEELIFAANRTPPGWQGDIDVIEWLDLFHPFSAVERLHVADELGPQIARSLEEGSRDPMMEMFPELRTLNFGSPSESTSVEQFITTRELSDNPVIVSYSSKSWTQWFKFD</sequence>
<gene>
    <name evidence="2" type="ORF">B0F90DRAFT_1404512</name>
</gene>
<comment type="caution">
    <text evidence="2">The sequence shown here is derived from an EMBL/GenBank/DDBJ whole genome shotgun (WGS) entry which is preliminary data.</text>
</comment>
<dbReference type="SUPFAM" id="SSF52058">
    <property type="entry name" value="L domain-like"/>
    <property type="match status" value="1"/>
</dbReference>
<name>A0AAD4LX97_9AGAM</name>
<keyword evidence="3" id="KW-1185">Reference proteome</keyword>
<dbReference type="EMBL" id="WTXG01000098">
    <property type="protein sequence ID" value="KAI0293318.1"/>
    <property type="molecule type" value="Genomic_DNA"/>
</dbReference>
<proteinExistence type="predicted"/>
<accession>A0AAD4LX97</accession>
<reference evidence="2" key="1">
    <citation type="journal article" date="2022" name="New Phytol.">
        <title>Evolutionary transition to the ectomycorrhizal habit in the genomes of a hyperdiverse lineage of mushroom-forming fungi.</title>
        <authorList>
            <person name="Looney B."/>
            <person name="Miyauchi S."/>
            <person name="Morin E."/>
            <person name="Drula E."/>
            <person name="Courty P.E."/>
            <person name="Kohler A."/>
            <person name="Kuo A."/>
            <person name="LaButti K."/>
            <person name="Pangilinan J."/>
            <person name="Lipzen A."/>
            <person name="Riley R."/>
            <person name="Andreopoulos W."/>
            <person name="He G."/>
            <person name="Johnson J."/>
            <person name="Nolan M."/>
            <person name="Tritt A."/>
            <person name="Barry K.W."/>
            <person name="Grigoriev I.V."/>
            <person name="Nagy L.G."/>
            <person name="Hibbett D."/>
            <person name="Henrissat B."/>
            <person name="Matheny P.B."/>
            <person name="Labbe J."/>
            <person name="Martin F.M."/>
        </authorList>
    </citation>
    <scope>NUCLEOTIDE SEQUENCE</scope>
    <source>
        <strain evidence="2">BPL690</strain>
    </source>
</reference>
<organism evidence="2 3">
    <name type="scientific">Multifurca ochricompacta</name>
    <dbReference type="NCBI Taxonomy" id="376703"/>
    <lineage>
        <taxon>Eukaryota</taxon>
        <taxon>Fungi</taxon>
        <taxon>Dikarya</taxon>
        <taxon>Basidiomycota</taxon>
        <taxon>Agaricomycotina</taxon>
        <taxon>Agaricomycetes</taxon>
        <taxon>Russulales</taxon>
        <taxon>Russulaceae</taxon>
        <taxon>Multifurca</taxon>
    </lineage>
</organism>
<evidence type="ECO:0000256" key="1">
    <source>
        <dbReference type="SAM" id="MobiDB-lite"/>
    </source>
</evidence>
<dbReference type="Proteomes" id="UP001203297">
    <property type="component" value="Unassembled WGS sequence"/>
</dbReference>
<evidence type="ECO:0008006" key="4">
    <source>
        <dbReference type="Google" id="ProtNLM"/>
    </source>
</evidence>
<evidence type="ECO:0000313" key="3">
    <source>
        <dbReference type="Proteomes" id="UP001203297"/>
    </source>
</evidence>
<protein>
    <recommendedName>
        <fullName evidence="4">F-box domain-containing protein</fullName>
    </recommendedName>
</protein>
<dbReference type="AlphaFoldDB" id="A0AAD4LX97"/>